<dbReference type="SUPFAM" id="SSF49599">
    <property type="entry name" value="TRAF domain-like"/>
    <property type="match status" value="1"/>
</dbReference>
<organism evidence="2">
    <name type="scientific">Amblyomma sculptum</name>
    <name type="common">Tick</name>
    <dbReference type="NCBI Taxonomy" id="1581419"/>
    <lineage>
        <taxon>Eukaryota</taxon>
        <taxon>Metazoa</taxon>
        <taxon>Ecdysozoa</taxon>
        <taxon>Arthropoda</taxon>
        <taxon>Chelicerata</taxon>
        <taxon>Arachnida</taxon>
        <taxon>Acari</taxon>
        <taxon>Parasitiformes</taxon>
        <taxon>Ixodida</taxon>
        <taxon>Ixodoidea</taxon>
        <taxon>Ixodidae</taxon>
        <taxon>Amblyomminae</taxon>
        <taxon>Amblyomma</taxon>
    </lineage>
</organism>
<feature type="non-terminal residue" evidence="2">
    <location>
        <position position="1"/>
    </location>
</feature>
<dbReference type="InterPro" id="IPR008974">
    <property type="entry name" value="TRAF-like"/>
</dbReference>
<accession>A0A1E1XRN7</accession>
<proteinExistence type="evidence at transcript level"/>
<name>A0A1E1XRN7_AMBSC</name>
<evidence type="ECO:0000313" key="2">
    <source>
        <dbReference type="EMBL" id="JAU01981.1"/>
    </source>
</evidence>
<dbReference type="InterPro" id="IPR049342">
    <property type="entry name" value="TRAF1-6_MATH_dom"/>
</dbReference>
<dbReference type="Pfam" id="PF21355">
    <property type="entry name" value="TRAF-mep_MATH"/>
    <property type="match status" value="1"/>
</dbReference>
<feature type="domain" description="TRAF1-6 MATH" evidence="1">
    <location>
        <begin position="30"/>
        <end position="134"/>
    </location>
</feature>
<dbReference type="AlphaFoldDB" id="A0A1E1XRN7"/>
<sequence>FDVKGVKSLQQKALELGYADYMSEPVVLRGYCMSPGIRLINSGLVQLLCAQFVLHKGHTDDDVQWPFKQKITLSIIHPGGKPERQLVVEPFHSAEHLQKPITPKNRPAFFLVPSLNHANLSRDGYVNGDQLRVKWEVLP</sequence>
<dbReference type="EMBL" id="GFAA01001454">
    <property type="protein sequence ID" value="JAU01981.1"/>
    <property type="molecule type" value="mRNA"/>
</dbReference>
<reference evidence="2" key="2">
    <citation type="journal article" date="2017" name="Front. Cell. Infect. Microbiol.">
        <title>Analysis of the Salivary Gland Transcriptome of Unfed and Partially Fed Amblyomma sculptum Ticks and Descriptive Proteome of the Saliva.</title>
        <authorList>
            <person name="Esteves E."/>
            <person name="Maruyama S.R."/>
            <person name="Kawahara R."/>
            <person name="Fujita A."/>
            <person name="Martins L.A."/>
            <person name="Righi A.A."/>
            <person name="Costa F.B."/>
            <person name="Palmisano G."/>
            <person name="Labruna M.B."/>
            <person name="Sa-Nunes A."/>
            <person name="Ribeiro J.M.C."/>
            <person name="Fogaca A.C."/>
        </authorList>
    </citation>
    <scope>NUCLEOTIDE SEQUENCE</scope>
</reference>
<reference evidence="2" key="1">
    <citation type="submission" date="2016-09" db="EMBL/GenBank/DDBJ databases">
        <authorList>
            <person name="Capua I."/>
            <person name="De Benedictis P."/>
            <person name="Joannis T."/>
            <person name="Lombin L.H."/>
            <person name="Cattoli G."/>
        </authorList>
    </citation>
    <scope>NUCLEOTIDE SEQUENCE</scope>
</reference>
<keyword evidence="2" id="KW-0675">Receptor</keyword>
<evidence type="ECO:0000259" key="1">
    <source>
        <dbReference type="Pfam" id="PF21355"/>
    </source>
</evidence>
<protein>
    <submittedName>
        <fullName evidence="2">Putative tumor necrosis factor receptor-associated factor</fullName>
    </submittedName>
</protein>
<dbReference type="Gene3D" id="2.60.210.10">
    <property type="entry name" value="Apoptosis, Tumor Necrosis Factor Receptor Associated Protein 2, Chain A"/>
    <property type="match status" value="1"/>
</dbReference>